<sequence>MITVHPFWTVIPMGPNCLHTLSRASNMMMLFPLITTMPIEFCCPPEAISRQSSITRFMKGSKPRKIPCTWRPPFSFSESFLSMNFFSSGGCALLILLCFFFLEVTLATGLISH</sequence>
<reference evidence="2" key="1">
    <citation type="submission" date="2014-11" db="EMBL/GenBank/DDBJ databases">
        <authorList>
            <person name="Amaro Gonzalez C."/>
        </authorList>
    </citation>
    <scope>NUCLEOTIDE SEQUENCE</scope>
</reference>
<name>A0A0E9XEX3_ANGAN</name>
<protein>
    <submittedName>
        <fullName evidence="2">Uncharacterized protein</fullName>
    </submittedName>
</protein>
<organism evidence="2">
    <name type="scientific">Anguilla anguilla</name>
    <name type="common">European freshwater eel</name>
    <name type="synonym">Muraena anguilla</name>
    <dbReference type="NCBI Taxonomy" id="7936"/>
    <lineage>
        <taxon>Eukaryota</taxon>
        <taxon>Metazoa</taxon>
        <taxon>Chordata</taxon>
        <taxon>Craniata</taxon>
        <taxon>Vertebrata</taxon>
        <taxon>Euteleostomi</taxon>
        <taxon>Actinopterygii</taxon>
        <taxon>Neopterygii</taxon>
        <taxon>Teleostei</taxon>
        <taxon>Anguilliformes</taxon>
        <taxon>Anguillidae</taxon>
        <taxon>Anguilla</taxon>
    </lineage>
</organism>
<proteinExistence type="predicted"/>
<keyword evidence="1" id="KW-1133">Transmembrane helix</keyword>
<reference evidence="2" key="2">
    <citation type="journal article" date="2015" name="Fish Shellfish Immunol.">
        <title>Early steps in the European eel (Anguilla anguilla)-Vibrio vulnificus interaction in the gills: Role of the RtxA13 toxin.</title>
        <authorList>
            <person name="Callol A."/>
            <person name="Pajuelo D."/>
            <person name="Ebbesson L."/>
            <person name="Teles M."/>
            <person name="MacKenzie S."/>
            <person name="Amaro C."/>
        </authorList>
    </citation>
    <scope>NUCLEOTIDE SEQUENCE</scope>
</reference>
<keyword evidence="1" id="KW-0812">Transmembrane</keyword>
<accession>A0A0E9XEX3</accession>
<dbReference type="AlphaFoldDB" id="A0A0E9XEX3"/>
<feature type="transmembrane region" description="Helical" evidence="1">
    <location>
        <begin position="85"/>
        <end position="111"/>
    </location>
</feature>
<evidence type="ECO:0000313" key="2">
    <source>
        <dbReference type="EMBL" id="JAI01268.1"/>
    </source>
</evidence>
<evidence type="ECO:0000256" key="1">
    <source>
        <dbReference type="SAM" id="Phobius"/>
    </source>
</evidence>
<dbReference type="EMBL" id="GBXM01007310">
    <property type="protein sequence ID" value="JAI01268.1"/>
    <property type="molecule type" value="Transcribed_RNA"/>
</dbReference>
<keyword evidence="1" id="KW-0472">Membrane</keyword>